<evidence type="ECO:0000259" key="13">
    <source>
        <dbReference type="Pfam" id="PF07715"/>
    </source>
</evidence>
<dbReference type="InterPro" id="IPR039426">
    <property type="entry name" value="TonB-dep_rcpt-like"/>
</dbReference>
<sequence length="760" mass="80354">MTTTPPAAAVLLFLALQQTAAHAQDEDRVHTLQPVEVIHRTPLAGLDVPLSQYPGNAQQADDAAIERAGAATLGDFLSRRFAGVASNEVQGNPYQVDLTYRGQRLSPVLGTPQGLSVWFDGVRINQPLGDVVSWDLLPEAAIASVALVPGSNPLYGLNTLGGAIVLSAKSGWTHPGTEAEVSAGSFGRRRVELSHGRRFDDGWHAYVAASRWQEDGWRDASRSQLGNLYLKAGRQQGEDGWSVSLLDAASRLGGNGLLSDSLAAVDRAAFYTGPDSTRAEDRMLTLQGTQGLGGGLRLSLLGWHREGTRDALTGDIDDDWRQWLQACAGQAATPACSNPSDPGYVSVNAQLNRSHTRQSETGIALQGSQTLGPHQLAFGVDASASRIAYTQSAQPAIFDAARLAQPLAGSGPLPQASLDGRVARWGAFAAAEIALARGTQLSASLRWDTARTRNTLGAPDPQPAESFRYGKLNPGLGLTHALSPRLTAFASAMQGTRVPTALELGCADPAHPCVLPTGLQSDPYLKPVVARTLEAGLRAEPLPALKLSGAVFHTASRDDIVFLRSSVSQAGYFANVDRTRRDGAELGASWKQGALELQANASWLRATYGAPLVLPGPLSTPQQPNQVGPGSPIAGMPRQTLKLSVDWRATPVLALGLDLQANGSQVVAGNEGGSQPELGRLPGFALLHARARWKLGERLQAWVRVANLTDRRSASFASGNLDLFPGGQVLQAGAQPAAARFIAPGAPRSFAAGLRYEWDD</sequence>
<organism evidence="14 15">
    <name type="scientific">Ramlibacter aquaticus</name>
    <dbReference type="NCBI Taxonomy" id="2780094"/>
    <lineage>
        <taxon>Bacteria</taxon>
        <taxon>Pseudomonadati</taxon>
        <taxon>Pseudomonadota</taxon>
        <taxon>Betaproteobacteria</taxon>
        <taxon>Burkholderiales</taxon>
        <taxon>Comamonadaceae</taxon>
        <taxon>Ramlibacter</taxon>
    </lineage>
</organism>
<evidence type="ECO:0000256" key="3">
    <source>
        <dbReference type="ARBA" id="ARBA00022448"/>
    </source>
</evidence>
<evidence type="ECO:0000256" key="7">
    <source>
        <dbReference type="ARBA" id="ARBA00023136"/>
    </source>
</evidence>
<dbReference type="Gene3D" id="2.170.130.10">
    <property type="entry name" value="TonB-dependent receptor, plug domain"/>
    <property type="match status" value="1"/>
</dbReference>
<dbReference type="Pfam" id="PF07715">
    <property type="entry name" value="Plug"/>
    <property type="match status" value="1"/>
</dbReference>
<evidence type="ECO:0000256" key="6">
    <source>
        <dbReference type="ARBA" id="ARBA00023077"/>
    </source>
</evidence>
<evidence type="ECO:0000259" key="12">
    <source>
        <dbReference type="Pfam" id="PF00593"/>
    </source>
</evidence>
<keyword evidence="8 14" id="KW-0675">Receptor</keyword>
<dbReference type="Proteomes" id="UP000715965">
    <property type="component" value="Unassembled WGS sequence"/>
</dbReference>
<evidence type="ECO:0000256" key="11">
    <source>
        <dbReference type="SAM" id="SignalP"/>
    </source>
</evidence>
<dbReference type="Pfam" id="PF00593">
    <property type="entry name" value="TonB_dep_Rec_b-barrel"/>
    <property type="match status" value="1"/>
</dbReference>
<evidence type="ECO:0000256" key="5">
    <source>
        <dbReference type="ARBA" id="ARBA00022692"/>
    </source>
</evidence>
<keyword evidence="5" id="KW-0812">Transmembrane</keyword>
<evidence type="ECO:0000256" key="1">
    <source>
        <dbReference type="ARBA" id="ARBA00004571"/>
    </source>
</evidence>
<evidence type="ECO:0000256" key="9">
    <source>
        <dbReference type="ARBA" id="ARBA00023237"/>
    </source>
</evidence>
<protein>
    <submittedName>
        <fullName evidence="14">TonB-dependent receptor</fullName>
    </submittedName>
</protein>
<dbReference type="SUPFAM" id="SSF56935">
    <property type="entry name" value="Porins"/>
    <property type="match status" value="1"/>
</dbReference>
<dbReference type="InterPro" id="IPR012910">
    <property type="entry name" value="Plug_dom"/>
</dbReference>
<dbReference type="EMBL" id="JADDOJ010000049">
    <property type="protein sequence ID" value="MBE7941404.1"/>
    <property type="molecule type" value="Genomic_DNA"/>
</dbReference>
<dbReference type="InterPro" id="IPR000531">
    <property type="entry name" value="Beta-barrel_TonB"/>
</dbReference>
<comment type="similarity">
    <text evidence="2 10">Belongs to the TonB-dependent receptor family.</text>
</comment>
<keyword evidence="9" id="KW-0998">Cell outer membrane</keyword>
<comment type="caution">
    <text evidence="14">The sequence shown here is derived from an EMBL/GenBank/DDBJ whole genome shotgun (WGS) entry which is preliminary data.</text>
</comment>
<feature type="domain" description="TonB-dependent receptor-like beta-barrel" evidence="12">
    <location>
        <begin position="260"/>
        <end position="708"/>
    </location>
</feature>
<evidence type="ECO:0000256" key="8">
    <source>
        <dbReference type="ARBA" id="ARBA00023170"/>
    </source>
</evidence>
<feature type="signal peptide" evidence="11">
    <location>
        <begin position="1"/>
        <end position="23"/>
    </location>
</feature>
<evidence type="ECO:0000256" key="10">
    <source>
        <dbReference type="RuleBase" id="RU003357"/>
    </source>
</evidence>
<comment type="subcellular location">
    <subcellularLocation>
        <location evidence="1">Cell outer membrane</location>
        <topology evidence="1">Multi-pass membrane protein</topology>
    </subcellularLocation>
</comment>
<proteinExistence type="inferred from homology"/>
<evidence type="ECO:0000313" key="15">
    <source>
        <dbReference type="Proteomes" id="UP000715965"/>
    </source>
</evidence>
<dbReference type="InterPro" id="IPR036942">
    <property type="entry name" value="Beta-barrel_TonB_sf"/>
</dbReference>
<keyword evidence="3" id="KW-0813">Transport</keyword>
<reference evidence="14 15" key="1">
    <citation type="submission" date="2020-10" db="EMBL/GenBank/DDBJ databases">
        <title>Draft genome of Ramlibacter aquaticus LMG 30558.</title>
        <authorList>
            <person name="Props R."/>
        </authorList>
    </citation>
    <scope>NUCLEOTIDE SEQUENCE [LARGE SCALE GENOMIC DNA]</scope>
    <source>
        <strain evidence="14 15">LMG 30558</strain>
    </source>
</reference>
<dbReference type="PANTHER" id="PTHR30069">
    <property type="entry name" value="TONB-DEPENDENT OUTER MEMBRANE RECEPTOR"/>
    <property type="match status" value="1"/>
</dbReference>
<dbReference type="RefSeq" id="WP_193780944.1">
    <property type="nucleotide sequence ID" value="NZ_JADDOJ010000049.1"/>
</dbReference>
<evidence type="ECO:0000313" key="14">
    <source>
        <dbReference type="EMBL" id="MBE7941404.1"/>
    </source>
</evidence>
<dbReference type="Gene3D" id="2.40.170.20">
    <property type="entry name" value="TonB-dependent receptor, beta-barrel domain"/>
    <property type="match status" value="1"/>
</dbReference>
<gene>
    <name evidence="14" type="ORF">IM725_12570</name>
</gene>
<keyword evidence="6 10" id="KW-0798">TonB box</keyword>
<name>A0ABR9SHP6_9BURK</name>
<accession>A0ABR9SHP6</accession>
<feature type="chain" id="PRO_5046815546" evidence="11">
    <location>
        <begin position="24"/>
        <end position="760"/>
    </location>
</feature>
<dbReference type="PANTHER" id="PTHR30069:SF39">
    <property type="entry name" value="BLL6183 PROTEIN"/>
    <property type="match status" value="1"/>
</dbReference>
<feature type="domain" description="TonB-dependent receptor plug" evidence="13">
    <location>
        <begin position="51"/>
        <end position="163"/>
    </location>
</feature>
<keyword evidence="15" id="KW-1185">Reference proteome</keyword>
<keyword evidence="11" id="KW-0732">Signal</keyword>
<keyword evidence="4" id="KW-1134">Transmembrane beta strand</keyword>
<keyword evidence="7 10" id="KW-0472">Membrane</keyword>
<evidence type="ECO:0000256" key="2">
    <source>
        <dbReference type="ARBA" id="ARBA00009810"/>
    </source>
</evidence>
<evidence type="ECO:0000256" key="4">
    <source>
        <dbReference type="ARBA" id="ARBA00022452"/>
    </source>
</evidence>
<dbReference type="InterPro" id="IPR037066">
    <property type="entry name" value="Plug_dom_sf"/>
</dbReference>